<dbReference type="GO" id="GO:0003723">
    <property type="term" value="F:RNA binding"/>
    <property type="evidence" value="ECO:0000318"/>
    <property type="project" value="GO_Central"/>
</dbReference>
<dbReference type="Pfam" id="PF01535">
    <property type="entry name" value="PPR"/>
    <property type="match status" value="1"/>
</dbReference>
<dbReference type="Pfam" id="PF13041">
    <property type="entry name" value="PPR_2"/>
    <property type="match status" value="1"/>
</dbReference>
<gene>
    <name evidence="3" type="ORF">PRUPE_8G257000</name>
</gene>
<evidence type="ECO:0000313" key="4">
    <source>
        <dbReference type="Proteomes" id="UP000006882"/>
    </source>
</evidence>
<dbReference type="InterPro" id="IPR046960">
    <property type="entry name" value="PPR_At4g14850-like_plant"/>
</dbReference>
<dbReference type="FunFam" id="1.25.40.10:FF:000427">
    <property type="entry name" value="Pentatricopeptide repeat-containing protein chloroplastic"/>
    <property type="match status" value="1"/>
</dbReference>
<accession>A0A251N3D5</accession>
<dbReference type="InterPro" id="IPR046848">
    <property type="entry name" value="E_motif"/>
</dbReference>
<dbReference type="AlphaFoldDB" id="A0A251N3D5"/>
<dbReference type="PANTHER" id="PTHR47926:SF490">
    <property type="entry name" value="REPEAT-LIKE SUPERFAMILY PROTEIN, PUTATIVE-RELATED"/>
    <property type="match status" value="1"/>
</dbReference>
<dbReference type="Gene3D" id="1.25.40.10">
    <property type="entry name" value="Tetratricopeptide repeat domain"/>
    <property type="match status" value="3"/>
</dbReference>
<dbReference type="InterPro" id="IPR002885">
    <property type="entry name" value="PPR_rpt"/>
</dbReference>
<evidence type="ECO:0000313" key="3">
    <source>
        <dbReference type="EMBL" id="ONH93860.1"/>
    </source>
</evidence>
<keyword evidence="4" id="KW-1185">Reference proteome</keyword>
<feature type="repeat" description="PPR" evidence="2">
    <location>
        <begin position="181"/>
        <end position="215"/>
    </location>
</feature>
<dbReference type="NCBIfam" id="TIGR00756">
    <property type="entry name" value="PPR"/>
    <property type="match status" value="1"/>
</dbReference>
<dbReference type="Gramene" id="ONH93860">
    <property type="protein sequence ID" value="ONH93860"/>
    <property type="gene ID" value="PRUPE_8G257000"/>
</dbReference>
<dbReference type="PANTHER" id="PTHR47926">
    <property type="entry name" value="PENTATRICOPEPTIDE REPEAT-CONTAINING PROTEIN"/>
    <property type="match status" value="1"/>
</dbReference>
<feature type="repeat" description="PPR" evidence="2">
    <location>
        <begin position="150"/>
        <end position="180"/>
    </location>
</feature>
<protein>
    <recommendedName>
        <fullName evidence="5">Pentacotripeptide-repeat region of PRORP domain-containing protein</fullName>
    </recommendedName>
</protein>
<evidence type="ECO:0008006" key="5">
    <source>
        <dbReference type="Google" id="ProtNLM"/>
    </source>
</evidence>
<evidence type="ECO:0000256" key="1">
    <source>
        <dbReference type="ARBA" id="ARBA00022737"/>
    </source>
</evidence>
<proteinExistence type="predicted"/>
<evidence type="ECO:0000256" key="2">
    <source>
        <dbReference type="PROSITE-ProRule" id="PRU00708"/>
    </source>
</evidence>
<name>A0A251N3D5_PRUPE</name>
<dbReference type="InterPro" id="IPR011990">
    <property type="entry name" value="TPR-like_helical_dom_sf"/>
</dbReference>
<dbReference type="FunFam" id="1.25.40.10:FF:000158">
    <property type="entry name" value="pentatricopeptide repeat-containing protein At2g33680"/>
    <property type="match status" value="1"/>
</dbReference>
<dbReference type="eggNOG" id="KOG4197">
    <property type="taxonomic scope" value="Eukaryota"/>
</dbReference>
<dbReference type="Pfam" id="PF20431">
    <property type="entry name" value="E_motif"/>
    <property type="match status" value="1"/>
</dbReference>
<organism evidence="3 4">
    <name type="scientific">Prunus persica</name>
    <name type="common">Peach</name>
    <name type="synonym">Amygdalus persica</name>
    <dbReference type="NCBI Taxonomy" id="3760"/>
    <lineage>
        <taxon>Eukaryota</taxon>
        <taxon>Viridiplantae</taxon>
        <taxon>Streptophyta</taxon>
        <taxon>Embryophyta</taxon>
        <taxon>Tracheophyta</taxon>
        <taxon>Spermatophyta</taxon>
        <taxon>Magnoliopsida</taxon>
        <taxon>eudicotyledons</taxon>
        <taxon>Gunneridae</taxon>
        <taxon>Pentapetalae</taxon>
        <taxon>rosids</taxon>
        <taxon>fabids</taxon>
        <taxon>Rosales</taxon>
        <taxon>Rosaceae</taxon>
        <taxon>Amygdaloideae</taxon>
        <taxon>Amygdaleae</taxon>
        <taxon>Prunus</taxon>
    </lineage>
</organism>
<dbReference type="GO" id="GO:0009451">
    <property type="term" value="P:RNA modification"/>
    <property type="evidence" value="ECO:0000318"/>
    <property type="project" value="GO_Central"/>
</dbReference>
<dbReference type="EMBL" id="CM007658">
    <property type="protein sequence ID" value="ONH93860.1"/>
    <property type="molecule type" value="Genomic_DNA"/>
</dbReference>
<dbReference type="PROSITE" id="PS51375">
    <property type="entry name" value="PPR"/>
    <property type="match status" value="2"/>
</dbReference>
<keyword evidence="1" id="KW-0677">Repeat</keyword>
<reference evidence="3 4" key="1">
    <citation type="journal article" date="2013" name="Nat. Genet.">
        <title>The high-quality draft genome of peach (Prunus persica) identifies unique patterns of genetic diversity, domestication and genome evolution.</title>
        <authorList>
            <consortium name="International Peach Genome Initiative"/>
            <person name="Verde I."/>
            <person name="Abbott A.G."/>
            <person name="Scalabrin S."/>
            <person name="Jung S."/>
            <person name="Shu S."/>
            <person name="Marroni F."/>
            <person name="Zhebentyayeva T."/>
            <person name="Dettori M.T."/>
            <person name="Grimwood J."/>
            <person name="Cattonaro F."/>
            <person name="Zuccolo A."/>
            <person name="Rossini L."/>
            <person name="Jenkins J."/>
            <person name="Vendramin E."/>
            <person name="Meisel L.A."/>
            <person name="Decroocq V."/>
            <person name="Sosinski B."/>
            <person name="Prochnik S."/>
            <person name="Mitros T."/>
            <person name="Policriti A."/>
            <person name="Cipriani G."/>
            <person name="Dondini L."/>
            <person name="Ficklin S."/>
            <person name="Goodstein D.M."/>
            <person name="Xuan P."/>
            <person name="Del Fabbro C."/>
            <person name="Aramini V."/>
            <person name="Copetti D."/>
            <person name="Gonzalez S."/>
            <person name="Horner D.S."/>
            <person name="Falchi R."/>
            <person name="Lucas S."/>
            <person name="Mica E."/>
            <person name="Maldonado J."/>
            <person name="Lazzari B."/>
            <person name="Bielenberg D."/>
            <person name="Pirona R."/>
            <person name="Miculan M."/>
            <person name="Barakat A."/>
            <person name="Testolin R."/>
            <person name="Stella A."/>
            <person name="Tartarini S."/>
            <person name="Tonutti P."/>
            <person name="Arus P."/>
            <person name="Orellana A."/>
            <person name="Wells C."/>
            <person name="Main D."/>
            <person name="Vizzotto G."/>
            <person name="Silva H."/>
            <person name="Salamini F."/>
            <person name="Schmutz J."/>
            <person name="Morgante M."/>
            <person name="Rokhsar D.S."/>
        </authorList>
    </citation>
    <scope>NUCLEOTIDE SEQUENCE [LARGE SCALE GENOMIC DNA]</scope>
    <source>
        <strain evidence="4">cv. Nemared</strain>
    </source>
</reference>
<sequence>MRPLPPLSSATSRVLSLLSNCSSATHINQIQTQLILLNLHSNTTIASHFISACQSLGLLDLAHLHFLTQLPKPHVFICNSLIRAFSHSHTPHNQIHNHIPLSIYVHMHKSSILPNNFTFPFLLKSLADSHDFKQGQCLHTHVLKLGHLYDIYVHNSLLNVYASCGRMEFCRQVFDEMPQRDVVSWTVLIMGYRNSENYDDALISFEQMQYAGVVPNHVTMVNALAACANFGALEMGIWIHDFIRRSGWELDVILGTSLIDMYGKCGRIEEDIGRQIFRSLSDGKYGFLPGVKHYACMIDLLARSGYLEDALNCLREMPYEPTKAIWGSLLAGGKTHGNLELSEFAARKLVELEPGSSAYYVLLSNIYAEMGRWNDVEKVRGMMKQRDLKKDSGCSSVEFEPSDQVTQLLAQ</sequence>
<dbReference type="GO" id="GO:0099402">
    <property type="term" value="P:plant organ development"/>
    <property type="evidence" value="ECO:0007669"/>
    <property type="project" value="UniProtKB-ARBA"/>
</dbReference>
<dbReference type="Proteomes" id="UP000006882">
    <property type="component" value="Chromosome G8"/>
</dbReference>